<evidence type="ECO:0000313" key="2">
    <source>
        <dbReference type="Proteomes" id="UP001497525"/>
    </source>
</evidence>
<proteinExistence type="predicted"/>
<reference evidence="1" key="1">
    <citation type="submission" date="2024-06" db="EMBL/GenBank/DDBJ databases">
        <authorList>
            <person name="Liu X."/>
            <person name="Lenzi L."/>
            <person name="Haldenby T S."/>
            <person name="Uol C."/>
        </authorList>
    </citation>
    <scope>NUCLEOTIDE SEQUENCE</scope>
</reference>
<protein>
    <submittedName>
        <fullName evidence="1">Uncharacterized protein</fullName>
    </submittedName>
</protein>
<sequence>MSTRYERFIYFLGKTPDFSMPAIKNTEENSEVLTRFLNSLPISDRANFSSTLVRIRGFLEDVIPRKNRIKRFIVYLNDLRNTFSHLPLSVRQHLKLILIDGLQHSIRSSSIPFSIFTMCLCLLELNATRNPDRLDLEGQDVWSTISLLNEVVFPQLSQLVLAQRTNIPCLYSWALGTLAFTFEACLEWLRFQDCFPESVHSSDKVLKIDPAALSHESLPLFIRSILKIQQKRRTYLNPPSPFTLLDLLFCSATSNLLGFMEKSLLPSKLGGDVSPLEATEPRFRKPSANKLEQNELHKYLNTIADLTDTPVESYKESLLTGSNKDVLSNLRMLHSGLRNANKHSKQYLLTLLAVTLRYTTEILIRTWGTVKDQENKKVSEFEEVVHLLLQLWFHGTEERILLQSSLNQSSLWLVGFMQPHYESMSDSGFFRAVVWVSRLLTRYQSLFRSAILESPHWYLQMITDVVVAVINRLEKTRNGLTQNMENTMCSCIVAISRPFCALGADEVEVRPDLSRAIKNPLETIVSRMASCQSAFIDQPPAKAGKKRKRTAHGYAATCVAVRPVLGTRIRELLANYLIIPMIKATDPWALGQIRIGIRPVSAKILFKQLLMESESLDDEVGEGTVSKLKLPRIVPAVGGLHVTEKLAVSKQKR</sequence>
<gene>
    <name evidence="1" type="ORF">CDAUBV1_LOCUS15038</name>
</gene>
<dbReference type="AlphaFoldDB" id="A0AAV2TRI2"/>
<dbReference type="Proteomes" id="UP001497525">
    <property type="component" value="Unassembled WGS sequence"/>
</dbReference>
<accession>A0AAV2TRI2</accession>
<comment type="caution">
    <text evidence="1">The sequence shown here is derived from an EMBL/GenBank/DDBJ whole genome shotgun (WGS) entry which is preliminary data.</text>
</comment>
<name>A0AAV2TRI2_CALDB</name>
<dbReference type="EMBL" id="CAXLJL010000667">
    <property type="protein sequence ID" value="CAL5139838.1"/>
    <property type="molecule type" value="Genomic_DNA"/>
</dbReference>
<evidence type="ECO:0000313" key="1">
    <source>
        <dbReference type="EMBL" id="CAL5139838.1"/>
    </source>
</evidence>
<organism evidence="1 2">
    <name type="scientific">Calicophoron daubneyi</name>
    <name type="common">Rumen fluke</name>
    <name type="synonym">Paramphistomum daubneyi</name>
    <dbReference type="NCBI Taxonomy" id="300641"/>
    <lineage>
        <taxon>Eukaryota</taxon>
        <taxon>Metazoa</taxon>
        <taxon>Spiralia</taxon>
        <taxon>Lophotrochozoa</taxon>
        <taxon>Platyhelminthes</taxon>
        <taxon>Trematoda</taxon>
        <taxon>Digenea</taxon>
        <taxon>Plagiorchiida</taxon>
        <taxon>Pronocephalata</taxon>
        <taxon>Paramphistomoidea</taxon>
        <taxon>Paramphistomidae</taxon>
        <taxon>Calicophoron</taxon>
    </lineage>
</organism>